<evidence type="ECO:0000256" key="5">
    <source>
        <dbReference type="ARBA" id="ARBA00022723"/>
    </source>
</evidence>
<dbReference type="GO" id="GO:0020037">
    <property type="term" value="F:heme binding"/>
    <property type="evidence" value="ECO:0007669"/>
    <property type="project" value="InterPro"/>
</dbReference>
<dbReference type="PANTHER" id="PTHR35008">
    <property type="entry name" value="BLL4482 PROTEIN-RELATED"/>
    <property type="match status" value="1"/>
</dbReference>
<evidence type="ECO:0000256" key="4">
    <source>
        <dbReference type="ARBA" id="ARBA00022617"/>
    </source>
</evidence>
<keyword evidence="9 12" id="KW-0408">Iron</keyword>
<gene>
    <name evidence="15" type="ORF">FZZ93_03590</name>
</gene>
<feature type="binding site" description="covalent" evidence="11">
    <location>
        <position position="332"/>
    </location>
    <ligand>
        <name>heme c</name>
        <dbReference type="ChEBI" id="CHEBI:61717"/>
        <label>3</label>
    </ligand>
</feature>
<evidence type="ECO:0000256" key="7">
    <source>
        <dbReference type="ARBA" id="ARBA00022737"/>
    </source>
</evidence>
<accession>A0A5D9DB06</accession>
<proteinExistence type="predicted"/>
<feature type="domain" description="Cytochrome c" evidence="14">
    <location>
        <begin position="174"/>
        <end position="289"/>
    </location>
</feature>
<keyword evidence="7" id="KW-0677">Repeat</keyword>
<organism evidence="15 16">
    <name type="scientific">Halomonas eurihalina</name>
    <dbReference type="NCBI Taxonomy" id="42566"/>
    <lineage>
        <taxon>Bacteria</taxon>
        <taxon>Pseudomonadati</taxon>
        <taxon>Pseudomonadota</taxon>
        <taxon>Gammaproteobacteria</taxon>
        <taxon>Oceanospirillales</taxon>
        <taxon>Halomonadaceae</taxon>
        <taxon>Halomonas</taxon>
    </lineage>
</organism>
<evidence type="ECO:0000256" key="13">
    <source>
        <dbReference type="SAM" id="SignalP"/>
    </source>
</evidence>
<dbReference type="InterPro" id="IPR036909">
    <property type="entry name" value="Cyt_c-like_dom_sf"/>
</dbReference>
<feature type="binding site" description="axial binding residue" evidence="12">
    <location>
        <position position="193"/>
    </location>
    <ligand>
        <name>heme c</name>
        <dbReference type="ChEBI" id="CHEBI:61717"/>
        <label>2</label>
    </ligand>
    <ligandPart>
        <name>Fe</name>
        <dbReference type="ChEBI" id="CHEBI:18248"/>
    </ligandPart>
</feature>
<feature type="signal peptide" evidence="13">
    <location>
        <begin position="1"/>
        <end position="24"/>
    </location>
</feature>
<dbReference type="OrthoDB" id="6073217at2"/>
<dbReference type="Pfam" id="PF00034">
    <property type="entry name" value="Cytochrom_C"/>
    <property type="match status" value="3"/>
</dbReference>
<feature type="binding site" description="covalent" evidence="11">
    <location>
        <position position="329"/>
    </location>
    <ligand>
        <name>heme c</name>
        <dbReference type="ChEBI" id="CHEBI:61717"/>
        <label>3</label>
    </ligand>
</feature>
<keyword evidence="10" id="KW-0472">Membrane</keyword>
<dbReference type="InterPro" id="IPR008168">
    <property type="entry name" value="Cyt_C_IC"/>
</dbReference>
<keyword evidence="6 13" id="KW-0732">Signal</keyword>
<comment type="cofactor">
    <cofactor evidence="11">
        <name>heme c</name>
        <dbReference type="ChEBI" id="CHEBI:61717"/>
    </cofactor>
    <text evidence="11">Binds 3 heme c groups covalently per subunit.</text>
</comment>
<keyword evidence="5 12" id="KW-0479">Metal-binding</keyword>
<keyword evidence="8" id="KW-0249">Electron transport</keyword>
<dbReference type="InterPro" id="IPR014353">
    <property type="entry name" value="Membr-bd_ADH_cyt_c"/>
</dbReference>
<comment type="caution">
    <text evidence="15">The sequence shown here is derived from an EMBL/GenBank/DDBJ whole genome shotgun (WGS) entry which is preliminary data.</text>
</comment>
<dbReference type="AlphaFoldDB" id="A0A5D9DB06"/>
<dbReference type="InterPro" id="IPR009056">
    <property type="entry name" value="Cyt_c-like_dom"/>
</dbReference>
<dbReference type="InterPro" id="IPR051459">
    <property type="entry name" value="Cytochrome_c-type_DH"/>
</dbReference>
<feature type="binding site" description="covalent" evidence="11">
    <location>
        <position position="189"/>
    </location>
    <ligand>
        <name>heme c</name>
        <dbReference type="ChEBI" id="CHEBI:61717"/>
        <label>2</label>
    </ligand>
</feature>
<dbReference type="Gene3D" id="1.10.760.10">
    <property type="entry name" value="Cytochrome c-like domain"/>
    <property type="match status" value="3"/>
</dbReference>
<feature type="binding site" description="covalent" evidence="11">
    <location>
        <position position="192"/>
    </location>
    <ligand>
        <name>heme c</name>
        <dbReference type="ChEBI" id="CHEBI:61717"/>
        <label>2</label>
    </ligand>
</feature>
<evidence type="ECO:0000256" key="10">
    <source>
        <dbReference type="ARBA" id="ARBA00023136"/>
    </source>
</evidence>
<keyword evidence="4 11" id="KW-0349">Heme</keyword>
<feature type="binding site" description="covalent" evidence="11">
    <location>
        <position position="45"/>
    </location>
    <ligand>
        <name>heme c</name>
        <dbReference type="ChEBI" id="CHEBI:61717"/>
        <label>1</label>
    </ligand>
</feature>
<keyword evidence="2" id="KW-0813">Transport</keyword>
<dbReference type="GO" id="GO:0005886">
    <property type="term" value="C:plasma membrane"/>
    <property type="evidence" value="ECO:0007669"/>
    <property type="project" value="UniProtKB-SubCell"/>
</dbReference>
<evidence type="ECO:0000256" key="3">
    <source>
        <dbReference type="ARBA" id="ARBA00022475"/>
    </source>
</evidence>
<evidence type="ECO:0000256" key="12">
    <source>
        <dbReference type="PIRSR" id="PIRSR000018-51"/>
    </source>
</evidence>
<dbReference type="PANTHER" id="PTHR35008:SF8">
    <property type="entry name" value="ALCOHOL DEHYDROGENASE CYTOCHROME C SUBUNIT"/>
    <property type="match status" value="1"/>
</dbReference>
<dbReference type="GO" id="GO:0005506">
    <property type="term" value="F:iron ion binding"/>
    <property type="evidence" value="ECO:0007669"/>
    <property type="project" value="InterPro"/>
</dbReference>
<evidence type="ECO:0000256" key="1">
    <source>
        <dbReference type="ARBA" id="ARBA00004236"/>
    </source>
</evidence>
<evidence type="ECO:0000256" key="2">
    <source>
        <dbReference type="ARBA" id="ARBA00022448"/>
    </source>
</evidence>
<evidence type="ECO:0000313" key="15">
    <source>
        <dbReference type="EMBL" id="TZG40986.1"/>
    </source>
</evidence>
<feature type="binding site" description="axial binding residue" evidence="12">
    <location>
        <position position="333"/>
    </location>
    <ligand>
        <name>heme c</name>
        <dbReference type="ChEBI" id="CHEBI:61717"/>
        <label>3</label>
    </ligand>
    <ligandPart>
        <name>Fe</name>
        <dbReference type="ChEBI" id="CHEBI:18248"/>
    </ligandPart>
</feature>
<feature type="binding site" description="axial binding residue" evidence="12">
    <location>
        <position position="46"/>
    </location>
    <ligand>
        <name>heme c</name>
        <dbReference type="ChEBI" id="CHEBI:61717"/>
        <label>1</label>
    </ligand>
    <ligandPart>
        <name>Fe</name>
        <dbReference type="ChEBI" id="CHEBI:18248"/>
    </ligandPart>
</feature>
<dbReference type="PIRSF" id="PIRSF000018">
    <property type="entry name" value="Mb_ADH_cyt_c"/>
    <property type="match status" value="1"/>
</dbReference>
<feature type="chain" id="PRO_5022973378" evidence="13">
    <location>
        <begin position="25"/>
        <end position="441"/>
    </location>
</feature>
<dbReference type="Proteomes" id="UP000324260">
    <property type="component" value="Unassembled WGS sequence"/>
</dbReference>
<dbReference type="GO" id="GO:0009055">
    <property type="term" value="F:electron transfer activity"/>
    <property type="evidence" value="ECO:0007669"/>
    <property type="project" value="InterPro"/>
</dbReference>
<evidence type="ECO:0000256" key="11">
    <source>
        <dbReference type="PIRSR" id="PIRSR000018-50"/>
    </source>
</evidence>
<dbReference type="SUPFAM" id="SSF46626">
    <property type="entry name" value="Cytochrome c"/>
    <property type="match status" value="3"/>
</dbReference>
<feature type="domain" description="Cytochrome c" evidence="14">
    <location>
        <begin position="316"/>
        <end position="406"/>
    </location>
</feature>
<comment type="subcellular location">
    <subcellularLocation>
        <location evidence="1">Cell membrane</location>
    </subcellularLocation>
</comment>
<keyword evidence="16" id="KW-1185">Reference proteome</keyword>
<evidence type="ECO:0000313" key="16">
    <source>
        <dbReference type="Proteomes" id="UP000324260"/>
    </source>
</evidence>
<keyword evidence="3" id="KW-1003">Cell membrane</keyword>
<dbReference type="PROSITE" id="PS51007">
    <property type="entry name" value="CYTC"/>
    <property type="match status" value="3"/>
</dbReference>
<evidence type="ECO:0000256" key="9">
    <source>
        <dbReference type="ARBA" id="ARBA00023004"/>
    </source>
</evidence>
<dbReference type="GO" id="GO:0016614">
    <property type="term" value="F:oxidoreductase activity, acting on CH-OH group of donors"/>
    <property type="evidence" value="ECO:0007669"/>
    <property type="project" value="InterPro"/>
</dbReference>
<feature type="domain" description="Cytochrome c" evidence="14">
    <location>
        <begin position="28"/>
        <end position="131"/>
    </location>
</feature>
<evidence type="ECO:0000259" key="14">
    <source>
        <dbReference type="PROSITE" id="PS51007"/>
    </source>
</evidence>
<feature type="binding site" description="covalent" evidence="11">
    <location>
        <position position="42"/>
    </location>
    <ligand>
        <name>heme c</name>
        <dbReference type="ChEBI" id="CHEBI:61717"/>
        <label>1</label>
    </ligand>
</feature>
<dbReference type="PRINTS" id="PR00605">
    <property type="entry name" value="CYTCHROMECIC"/>
</dbReference>
<dbReference type="EMBL" id="VTPU01000002">
    <property type="protein sequence ID" value="TZG40986.1"/>
    <property type="molecule type" value="Genomic_DNA"/>
</dbReference>
<reference evidence="15 16" key="1">
    <citation type="submission" date="2019-08" db="EMBL/GenBank/DDBJ databases">
        <title>Draft Genome Sequence of Halomonas eurihalina Isolated from Preserved Hide-surface.</title>
        <authorList>
            <person name="Hussain S.A."/>
            <person name="Xu A."/>
            <person name="Sarker M."/>
            <person name="Sommers C."/>
        </authorList>
    </citation>
    <scope>NUCLEOTIDE SEQUENCE [LARGE SCALE GENOMIC DNA]</scope>
    <source>
        <strain evidence="15 16">MS1</strain>
    </source>
</reference>
<protein>
    <submittedName>
        <fullName evidence="15">C-type cytochrome</fullName>
    </submittedName>
</protein>
<sequence length="441" mass="47237">MTHRIWLTALTGFGVLGAASVSIAAEPSQVQRGEYLARVGDCVACHTAPHGKPFAGGLEIESPFGTIVSTNITPDPDAGIGDYTRDEFAAALREGKRADGSNLYPAMPYPSYAKLSDADVDALYAYFMQEVEPVADESPESDISFPFNQRWGISLWNWLFADAEAFEPSGQPTEQVERGAYLVQGLGHCGSCHTPRGLMFQEKALDDSDDSYLSGETLGGWWAPNLRGGGDGHDGLQAWSADDIVDYLATGRNHHGAVVGEMTSVVANSTSYLNDEDLRSIAAYLKSLPRQAGSEQEAPSRTSSAQTERLLTAADVGEAPGARLYLDNCNACHFANGRGAPQVFPSLNDNALVNADDPTGLIHVILAGARMPSTPKKPEALAMPDFGWRLSDEEVAQLATFVRSGWGNRGGEVTADQVAEVRKTLPDDLESSAPEFPSQSH</sequence>
<name>A0A5D9DB06_HALER</name>
<evidence type="ECO:0000256" key="6">
    <source>
        <dbReference type="ARBA" id="ARBA00022729"/>
    </source>
</evidence>
<dbReference type="RefSeq" id="WP_149320958.1">
    <property type="nucleotide sequence ID" value="NZ_JARWAH010000002.1"/>
</dbReference>
<evidence type="ECO:0000256" key="8">
    <source>
        <dbReference type="ARBA" id="ARBA00022982"/>
    </source>
</evidence>